<name>A0A1E3UG95_9FIRM</name>
<dbReference type="AlphaFoldDB" id="A0A1E3UG95"/>
<dbReference type="Proteomes" id="UP000094271">
    <property type="component" value="Unassembled WGS sequence"/>
</dbReference>
<evidence type="ECO:0000313" key="1">
    <source>
        <dbReference type="EMBL" id="ODR49705.1"/>
    </source>
</evidence>
<evidence type="ECO:0000313" key="2">
    <source>
        <dbReference type="Proteomes" id="UP000094271"/>
    </source>
</evidence>
<dbReference type="RefSeq" id="WP_069431831.1">
    <property type="nucleotide sequence ID" value="NZ_MEHA01000012.1"/>
</dbReference>
<accession>A0A1E3UG95</accession>
<organism evidence="1 2">
    <name type="scientific">Eisenbergiella tayi</name>
    <dbReference type="NCBI Taxonomy" id="1432052"/>
    <lineage>
        <taxon>Bacteria</taxon>
        <taxon>Bacillati</taxon>
        <taxon>Bacillota</taxon>
        <taxon>Clostridia</taxon>
        <taxon>Lachnospirales</taxon>
        <taxon>Lachnospiraceae</taxon>
        <taxon>Eisenbergiella</taxon>
    </lineage>
</organism>
<dbReference type="EMBL" id="MEHA01000012">
    <property type="protein sequence ID" value="ODR49705.1"/>
    <property type="molecule type" value="Genomic_DNA"/>
</dbReference>
<comment type="caution">
    <text evidence="1">The sequence shown here is derived from an EMBL/GenBank/DDBJ whole genome shotgun (WGS) entry which is preliminary data.</text>
</comment>
<protein>
    <submittedName>
        <fullName evidence="1">Uncharacterized protein</fullName>
    </submittedName>
</protein>
<proteinExistence type="predicted"/>
<sequence>MKNRWNEQNYQRYLDARQFTFTYVPTYNAFYDLINSYGGKIYCLPVHPGYHIHAGEIVAMNGSGEAFPCDMMPYMDEKTVIVGGIAGIAAASTTILTECREEQEIVFVFEVGQLKIENSCDPACRITKKDISGPCFLEADGTVTNDSNKMFCGMVTGVEGDYVYVYVRLSWEE</sequence>
<gene>
    <name evidence="1" type="ORF">BEI59_17365</name>
</gene>
<reference evidence="1 2" key="1">
    <citation type="submission" date="2016-08" db="EMBL/GenBank/DDBJ databases">
        <authorList>
            <person name="Seilhamer J.J."/>
        </authorList>
    </citation>
    <scope>NUCLEOTIDE SEQUENCE [LARGE SCALE GENOMIC DNA]</scope>
    <source>
        <strain evidence="1 2">NML150140-1</strain>
    </source>
</reference>